<evidence type="ECO:0000313" key="3">
    <source>
        <dbReference type="Proteomes" id="UP001596407"/>
    </source>
</evidence>
<evidence type="ECO:0008006" key="4">
    <source>
        <dbReference type="Google" id="ProtNLM"/>
    </source>
</evidence>
<sequence>MGFRVSSALGVARRPDLFLFHPVAPDLYAAGPSLVWSVVAGASLALAVLLSQVVTFAWPGAYTDERRGLVVSTAVLAVPAVLVVPTTVGYAVGVLVCSNLALSPAAAIVR</sequence>
<feature type="transmembrane region" description="Helical" evidence="1">
    <location>
        <begin position="68"/>
        <end position="84"/>
    </location>
</feature>
<name>A0ABD5WXG7_9EURY</name>
<dbReference type="Proteomes" id="UP001596407">
    <property type="component" value="Unassembled WGS sequence"/>
</dbReference>
<keyword evidence="1" id="KW-0472">Membrane</keyword>
<proteinExistence type="predicted"/>
<dbReference type="EMBL" id="JBHSZH010000005">
    <property type="protein sequence ID" value="MFC7082543.1"/>
    <property type="molecule type" value="Genomic_DNA"/>
</dbReference>
<protein>
    <recommendedName>
        <fullName evidence="4">Yip1 domain-containing protein</fullName>
    </recommendedName>
</protein>
<dbReference type="AlphaFoldDB" id="A0ABD5WXG7"/>
<accession>A0ABD5WXG7</accession>
<evidence type="ECO:0000256" key="1">
    <source>
        <dbReference type="SAM" id="Phobius"/>
    </source>
</evidence>
<feature type="transmembrane region" description="Helical" evidence="1">
    <location>
        <begin position="34"/>
        <end position="56"/>
    </location>
</feature>
<organism evidence="2 3">
    <name type="scientific">Halorussus caseinilyticus</name>
    <dbReference type="NCBI Taxonomy" id="3034025"/>
    <lineage>
        <taxon>Archaea</taxon>
        <taxon>Methanobacteriati</taxon>
        <taxon>Methanobacteriota</taxon>
        <taxon>Stenosarchaea group</taxon>
        <taxon>Halobacteria</taxon>
        <taxon>Halobacteriales</taxon>
        <taxon>Haladaptataceae</taxon>
        <taxon>Halorussus</taxon>
    </lineage>
</organism>
<comment type="caution">
    <text evidence="2">The sequence shown here is derived from an EMBL/GenBank/DDBJ whole genome shotgun (WGS) entry which is preliminary data.</text>
</comment>
<reference evidence="2 3" key="1">
    <citation type="journal article" date="2019" name="Int. J. Syst. Evol. Microbiol.">
        <title>The Global Catalogue of Microorganisms (GCM) 10K type strain sequencing project: providing services to taxonomists for standard genome sequencing and annotation.</title>
        <authorList>
            <consortium name="The Broad Institute Genomics Platform"/>
            <consortium name="The Broad Institute Genome Sequencing Center for Infectious Disease"/>
            <person name="Wu L."/>
            <person name="Ma J."/>
        </authorList>
    </citation>
    <scope>NUCLEOTIDE SEQUENCE [LARGE SCALE GENOMIC DNA]</scope>
    <source>
        <strain evidence="2 3">DT72</strain>
    </source>
</reference>
<dbReference type="GeneID" id="79303989"/>
<evidence type="ECO:0000313" key="2">
    <source>
        <dbReference type="EMBL" id="MFC7082543.1"/>
    </source>
</evidence>
<dbReference type="RefSeq" id="WP_276279418.1">
    <property type="nucleotide sequence ID" value="NZ_CP119809.1"/>
</dbReference>
<keyword evidence="1" id="KW-1133">Transmembrane helix</keyword>
<gene>
    <name evidence="2" type="ORF">ACFQJ6_23180</name>
</gene>
<keyword evidence="3" id="KW-1185">Reference proteome</keyword>
<keyword evidence="1" id="KW-0812">Transmembrane</keyword>